<dbReference type="PANTHER" id="PTHR30429">
    <property type="entry name" value="D-METHIONINE-BINDING LIPOPROTEIN METQ"/>
    <property type="match status" value="1"/>
</dbReference>
<accession>A0A8J7KFB3</accession>
<evidence type="ECO:0000256" key="6">
    <source>
        <dbReference type="PIRNR" id="PIRNR002854"/>
    </source>
</evidence>
<evidence type="ECO:0000256" key="2">
    <source>
        <dbReference type="ARBA" id="ARBA00022729"/>
    </source>
</evidence>
<comment type="caution">
    <text evidence="9">The sequence shown here is derived from an EMBL/GenBank/DDBJ whole genome shotgun (WGS) entry which is preliminary data.</text>
</comment>
<name>A0A8J7KFB3_9BACL</name>
<evidence type="ECO:0000313" key="10">
    <source>
        <dbReference type="Proteomes" id="UP000622653"/>
    </source>
</evidence>
<comment type="subcellular location">
    <subcellularLocation>
        <location evidence="1">Membrane</location>
        <topology evidence="1">Lipid-anchor</topology>
    </subcellularLocation>
</comment>
<dbReference type="InterPro" id="IPR004872">
    <property type="entry name" value="Lipoprotein_NlpA"/>
</dbReference>
<keyword evidence="5 6" id="KW-0449">Lipoprotein</keyword>
<comment type="similarity">
    <text evidence="6">Belongs to the nlpA lipoprotein family.</text>
</comment>
<evidence type="ECO:0000256" key="7">
    <source>
        <dbReference type="PIRSR" id="PIRSR002854-1"/>
    </source>
</evidence>
<keyword evidence="3" id="KW-0472">Membrane</keyword>
<feature type="chain" id="PRO_5035326758" description="Lipoprotein" evidence="8">
    <location>
        <begin position="24"/>
        <end position="267"/>
    </location>
</feature>
<dbReference type="PROSITE" id="PS51257">
    <property type="entry name" value="PROKAR_LIPOPROTEIN"/>
    <property type="match status" value="1"/>
</dbReference>
<keyword evidence="10" id="KW-1185">Reference proteome</keyword>
<dbReference type="PANTHER" id="PTHR30429:SF1">
    <property type="entry name" value="D-METHIONINE-BINDING LIPOPROTEIN METQ-RELATED"/>
    <property type="match status" value="1"/>
</dbReference>
<dbReference type="CDD" id="cd13526">
    <property type="entry name" value="PBP2_lipoprotein_MetQ_like"/>
    <property type="match status" value="1"/>
</dbReference>
<dbReference type="Pfam" id="PF03180">
    <property type="entry name" value="Lipoprotein_9"/>
    <property type="match status" value="1"/>
</dbReference>
<evidence type="ECO:0000256" key="5">
    <source>
        <dbReference type="ARBA" id="ARBA00023288"/>
    </source>
</evidence>
<dbReference type="Gene3D" id="3.40.190.10">
    <property type="entry name" value="Periplasmic binding protein-like II"/>
    <property type="match status" value="2"/>
</dbReference>
<evidence type="ECO:0000256" key="4">
    <source>
        <dbReference type="ARBA" id="ARBA00023139"/>
    </source>
</evidence>
<gene>
    <name evidence="9" type="ORF">IRY55_11975</name>
</gene>
<evidence type="ECO:0000256" key="1">
    <source>
        <dbReference type="ARBA" id="ARBA00004635"/>
    </source>
</evidence>
<feature type="lipid moiety-binding region" description="S-diacylglycerol cysteine" evidence="7">
    <location>
        <position position="19"/>
    </location>
</feature>
<evidence type="ECO:0000256" key="3">
    <source>
        <dbReference type="ARBA" id="ARBA00023136"/>
    </source>
</evidence>
<protein>
    <recommendedName>
        <fullName evidence="6">Lipoprotein</fullName>
    </recommendedName>
</protein>
<dbReference type="GO" id="GO:0016020">
    <property type="term" value="C:membrane"/>
    <property type="evidence" value="ECO:0007669"/>
    <property type="project" value="UniProtKB-SubCell"/>
</dbReference>
<keyword evidence="2 8" id="KW-0732">Signal</keyword>
<feature type="signal peptide" evidence="8">
    <location>
        <begin position="1"/>
        <end position="23"/>
    </location>
</feature>
<keyword evidence="4" id="KW-0564">Palmitate</keyword>
<reference evidence="9" key="1">
    <citation type="submission" date="2020-11" db="EMBL/GenBank/DDBJ databases">
        <title>Multidrug resistant novel bacterium Savagea serpentis sp. nov., isolated from the scats of a vine snake (Ahaetulla nasuta).</title>
        <authorList>
            <person name="Venkata Ramana V."/>
            <person name="Vikas Patil S."/>
            <person name="Yogita Lugani V."/>
        </authorList>
    </citation>
    <scope>NUCLEOTIDE SEQUENCE</scope>
    <source>
        <strain evidence="9">SN6</strain>
    </source>
</reference>
<organism evidence="9 10">
    <name type="scientific">Savagea serpentis</name>
    <dbReference type="NCBI Taxonomy" id="2785297"/>
    <lineage>
        <taxon>Bacteria</taxon>
        <taxon>Bacillati</taxon>
        <taxon>Bacillota</taxon>
        <taxon>Bacilli</taxon>
        <taxon>Bacillales</taxon>
        <taxon>Caryophanaceae</taxon>
        <taxon>Savagea</taxon>
    </lineage>
</organism>
<dbReference type="Proteomes" id="UP000622653">
    <property type="component" value="Unassembled WGS sequence"/>
</dbReference>
<dbReference type="EMBL" id="JADKPV010000008">
    <property type="protein sequence ID" value="MBF4502076.1"/>
    <property type="molecule type" value="Genomic_DNA"/>
</dbReference>
<dbReference type="PIRSF" id="PIRSF002854">
    <property type="entry name" value="MetQ"/>
    <property type="match status" value="1"/>
</dbReference>
<sequence>MRVLQYVGLVFFALLLTACGDKASEPLSEEKVVVGVTAGPQEQIFNVVKEVAAEDGLEVELKVFSDYIMPNTALAEGQLDLNNYQHQPFMNKFNEDHGTDLVAVIPTVLSVMGVYSEKISDIQDTPSGAKIGIPNDPTNGARALMLLEEAGLITLDEKKRDTATPLDVIDNERSLQFVELEASQLPLMLKEVDVAVINGNYAASHGLTLTEDAIYAESTNSQYVNYVVVRKENEHDPVIEKIKRAYHSERVKQFIEEEFQGSYLPAW</sequence>
<proteinExistence type="inferred from homology"/>
<evidence type="ECO:0000313" key="9">
    <source>
        <dbReference type="EMBL" id="MBF4502076.1"/>
    </source>
</evidence>
<dbReference type="AlphaFoldDB" id="A0A8J7KFB3"/>
<dbReference type="SUPFAM" id="SSF53850">
    <property type="entry name" value="Periplasmic binding protein-like II"/>
    <property type="match status" value="1"/>
</dbReference>
<dbReference type="RefSeq" id="WP_194563564.1">
    <property type="nucleotide sequence ID" value="NZ_JADKPV010000008.1"/>
</dbReference>
<evidence type="ECO:0000256" key="8">
    <source>
        <dbReference type="SAM" id="SignalP"/>
    </source>
</evidence>